<comment type="caution">
    <text evidence="2">The sequence shown here is derived from an EMBL/GenBank/DDBJ whole genome shotgun (WGS) entry which is preliminary data.</text>
</comment>
<accession>A0AAW1N4F5</accession>
<sequence>MGYNQGKTAKNRHKWATTKGKRRRSAVNIVHQARGPTGAATSVTDCLEVFKLFITDEIKSVTDCLEVFKLFITDEIINTIVHYTNIEIEKRNLCANEVNATERPVDKKELRHLLAY</sequence>
<dbReference type="AlphaFoldDB" id="A0AAW1N4F5"/>
<name>A0AAW1N4F5_POPJA</name>
<evidence type="ECO:0000313" key="2">
    <source>
        <dbReference type="EMBL" id="KAK9753479.1"/>
    </source>
</evidence>
<proteinExistence type="predicted"/>
<evidence type="ECO:0000256" key="1">
    <source>
        <dbReference type="SAM" id="MobiDB-lite"/>
    </source>
</evidence>
<feature type="compositionally biased region" description="Basic residues" evidence="1">
    <location>
        <begin position="9"/>
        <end position="25"/>
    </location>
</feature>
<dbReference type="Proteomes" id="UP001458880">
    <property type="component" value="Unassembled WGS sequence"/>
</dbReference>
<gene>
    <name evidence="2" type="ORF">QE152_g2029</name>
</gene>
<keyword evidence="3" id="KW-1185">Reference proteome</keyword>
<evidence type="ECO:0000313" key="3">
    <source>
        <dbReference type="Proteomes" id="UP001458880"/>
    </source>
</evidence>
<feature type="region of interest" description="Disordered" evidence="1">
    <location>
        <begin position="1"/>
        <end position="25"/>
    </location>
</feature>
<organism evidence="2 3">
    <name type="scientific">Popillia japonica</name>
    <name type="common">Japanese beetle</name>
    <dbReference type="NCBI Taxonomy" id="7064"/>
    <lineage>
        <taxon>Eukaryota</taxon>
        <taxon>Metazoa</taxon>
        <taxon>Ecdysozoa</taxon>
        <taxon>Arthropoda</taxon>
        <taxon>Hexapoda</taxon>
        <taxon>Insecta</taxon>
        <taxon>Pterygota</taxon>
        <taxon>Neoptera</taxon>
        <taxon>Endopterygota</taxon>
        <taxon>Coleoptera</taxon>
        <taxon>Polyphaga</taxon>
        <taxon>Scarabaeiformia</taxon>
        <taxon>Scarabaeidae</taxon>
        <taxon>Rutelinae</taxon>
        <taxon>Popillia</taxon>
    </lineage>
</organism>
<dbReference type="EMBL" id="JASPKY010000013">
    <property type="protein sequence ID" value="KAK9753479.1"/>
    <property type="molecule type" value="Genomic_DNA"/>
</dbReference>
<protein>
    <submittedName>
        <fullName evidence="2">Uncharacterized protein</fullName>
    </submittedName>
</protein>
<reference evidence="2 3" key="1">
    <citation type="journal article" date="2024" name="BMC Genomics">
        <title>De novo assembly and annotation of Popillia japonica's genome with initial clues to its potential as an invasive pest.</title>
        <authorList>
            <person name="Cucini C."/>
            <person name="Boschi S."/>
            <person name="Funari R."/>
            <person name="Cardaioli E."/>
            <person name="Iannotti N."/>
            <person name="Marturano G."/>
            <person name="Paoli F."/>
            <person name="Bruttini M."/>
            <person name="Carapelli A."/>
            <person name="Frati F."/>
            <person name="Nardi F."/>
        </authorList>
    </citation>
    <scope>NUCLEOTIDE SEQUENCE [LARGE SCALE GENOMIC DNA]</scope>
    <source>
        <strain evidence="2">DMR45628</strain>
    </source>
</reference>